<dbReference type="AlphaFoldDB" id="B8I4R7"/>
<proteinExistence type="predicted"/>
<dbReference type="HOGENOM" id="CLU_048856_0_0_9"/>
<dbReference type="eggNOG" id="ENOG502Z852">
    <property type="taxonomic scope" value="Bacteria"/>
</dbReference>
<dbReference type="Proteomes" id="UP000001349">
    <property type="component" value="Chromosome"/>
</dbReference>
<organism evidence="1 2">
    <name type="scientific">Ruminiclostridium cellulolyticum (strain ATCC 35319 / DSM 5812 / JCM 6584 / H10)</name>
    <name type="common">Clostridium cellulolyticum</name>
    <dbReference type="NCBI Taxonomy" id="394503"/>
    <lineage>
        <taxon>Bacteria</taxon>
        <taxon>Bacillati</taxon>
        <taxon>Bacillota</taxon>
        <taxon>Clostridia</taxon>
        <taxon>Eubacteriales</taxon>
        <taxon>Oscillospiraceae</taxon>
        <taxon>Ruminiclostridium</taxon>
    </lineage>
</organism>
<keyword evidence="2" id="KW-1185">Reference proteome</keyword>
<evidence type="ECO:0000313" key="2">
    <source>
        <dbReference type="Proteomes" id="UP000001349"/>
    </source>
</evidence>
<dbReference type="STRING" id="394503.Ccel_2229"/>
<accession>B8I4R7</accession>
<protein>
    <submittedName>
        <fullName evidence="1">Uncharacterized protein</fullName>
    </submittedName>
</protein>
<reference evidence="1 2" key="1">
    <citation type="submission" date="2009-01" db="EMBL/GenBank/DDBJ databases">
        <title>Complete sequence of Clostridium cellulolyticum H10.</title>
        <authorList>
            <consortium name="US DOE Joint Genome Institute"/>
            <person name="Lucas S."/>
            <person name="Copeland A."/>
            <person name="Lapidus A."/>
            <person name="Glavina del Rio T."/>
            <person name="Dalin E."/>
            <person name="Tice H."/>
            <person name="Bruce D."/>
            <person name="Goodwin L."/>
            <person name="Pitluck S."/>
            <person name="Chertkov O."/>
            <person name="Saunders E."/>
            <person name="Brettin T."/>
            <person name="Detter J.C."/>
            <person name="Han C."/>
            <person name="Larimer F."/>
            <person name="Land M."/>
            <person name="Hauser L."/>
            <person name="Kyrpides N."/>
            <person name="Ivanova N."/>
            <person name="Zhou J."/>
            <person name="Richardson P."/>
        </authorList>
    </citation>
    <scope>NUCLEOTIDE SEQUENCE [LARGE SCALE GENOMIC DNA]</scope>
    <source>
        <strain evidence="2">ATCC 35319 / DSM 5812 / JCM 6584 / H10</strain>
    </source>
</reference>
<dbReference type="RefSeq" id="WP_015925664.1">
    <property type="nucleotide sequence ID" value="NC_011898.1"/>
</dbReference>
<gene>
    <name evidence="1" type="ordered locus">Ccel_2229</name>
</gene>
<sequence>MDVLQRYEHIQTVRSEYFQSLLQGAAKEGIIGSDQVKKIQVGLLGLLSRQIEKYTSGESSSVTAESAESLLKSICFSISVALKCHGNIVIASELLERESIEELFKKGNELIRYYYEDARRLWIKIKTEGTKVRNLAYNDTVYKGLKNFFDWYDYRFYAHEMNGSLDYPLSYDEMDLKGIEYIHEYVTHLDMENVLCSSYDAQSIECLMRGYSKNYREDLINVFELVLTNLIGRSMLGYKLDRLDISEEDKEWLLIQLKNVEESVLVQKMEQAFYEVLSFIKVESQATIDYFKITLKNIISRVKHSIKLGKLDKVFITLYEGEDETSISGYIDGNKMEDGDLRVLIDEMKDCRFLDDKIAMVLQSIKSLDDLSEVLNECFFEGEYESVFKLLAKQEIQELKKRIIENKTDLDSLYDWEDTFLKFAAD</sequence>
<evidence type="ECO:0000313" key="1">
    <source>
        <dbReference type="EMBL" id="ACL76571.1"/>
    </source>
</evidence>
<dbReference type="EMBL" id="CP001348">
    <property type="protein sequence ID" value="ACL76571.1"/>
    <property type="molecule type" value="Genomic_DNA"/>
</dbReference>
<dbReference type="OrthoDB" id="3173587at2"/>
<dbReference type="KEGG" id="cce:Ccel_2229"/>
<name>B8I4R7_RUMCH</name>
<dbReference type="InterPro" id="IPR045751">
    <property type="entry name" value="DUF6179"/>
</dbReference>
<dbReference type="Pfam" id="PF19677">
    <property type="entry name" value="DUF6179"/>
    <property type="match status" value="1"/>
</dbReference>